<evidence type="ECO:0000256" key="3">
    <source>
        <dbReference type="ARBA" id="ARBA00022764"/>
    </source>
</evidence>
<dbReference type="SUPFAM" id="SSF49503">
    <property type="entry name" value="Cupredoxins"/>
    <property type="match status" value="1"/>
</dbReference>
<feature type="binding site" evidence="5">
    <location>
        <position position="147"/>
    </location>
    <ligand>
        <name>Cu cation</name>
        <dbReference type="ChEBI" id="CHEBI:23378"/>
    </ligand>
</feature>
<proteinExistence type="predicted"/>
<organism evidence="8 9">
    <name type="scientific">Amycolatopsis bartoniae</name>
    <dbReference type="NCBI Taxonomy" id="941986"/>
    <lineage>
        <taxon>Bacteria</taxon>
        <taxon>Bacillati</taxon>
        <taxon>Actinomycetota</taxon>
        <taxon>Actinomycetes</taxon>
        <taxon>Pseudonocardiales</taxon>
        <taxon>Pseudonocardiaceae</taxon>
        <taxon>Amycolatopsis</taxon>
    </lineage>
</organism>
<keyword evidence="4" id="KW-0249">Electron transport</keyword>
<feature type="binding site" evidence="5">
    <location>
        <position position="105"/>
    </location>
    <ligand>
        <name>Cu cation</name>
        <dbReference type="ChEBI" id="CHEBI:23378"/>
    </ligand>
</feature>
<dbReference type="InterPro" id="IPR052721">
    <property type="entry name" value="ET_Amicyanin"/>
</dbReference>
<evidence type="ECO:0000256" key="1">
    <source>
        <dbReference type="ARBA" id="ARBA00004418"/>
    </source>
</evidence>
<dbReference type="Proteomes" id="UP000658656">
    <property type="component" value="Unassembled WGS sequence"/>
</dbReference>
<feature type="region of interest" description="Disordered" evidence="6">
    <location>
        <begin position="153"/>
        <end position="206"/>
    </location>
</feature>
<sequence>MDTESPTEPRRSRKSVLLLGVAVVALAGVLFSFASMSSGTGTEQAALPQVVRDNPIGVALYDSMEKAETARTVQVEIKNYAYSPAALSIAVGDTVTWTNEDTAPHTVTVSDGPVKFASPNLAQGQTYTYTFTQAGTYSYYCAVHPDMKATVTVTGSGSGGGSSLPTTSTPTGSSEPTTSMSMPSSSGSGSASSSMSMPSTTSGGTTECIPTSVLQPIFAHVKSAHLETSPGQQVADILNLDQYIKTHTVWLEQVLQPVLDGSADKLVTDTLTPILNHVKSAHLETSLGQQVTDALNLDQYIKTHTVWLEQVLTPLMNQATC</sequence>
<evidence type="ECO:0000259" key="7">
    <source>
        <dbReference type="Pfam" id="PF13473"/>
    </source>
</evidence>
<evidence type="ECO:0000313" key="9">
    <source>
        <dbReference type="Proteomes" id="UP000658656"/>
    </source>
</evidence>
<dbReference type="PANTHER" id="PTHR36507:SF1">
    <property type="entry name" value="BLL1555 PROTEIN"/>
    <property type="match status" value="1"/>
</dbReference>
<dbReference type="GO" id="GO:0005507">
    <property type="term" value="F:copper ion binding"/>
    <property type="evidence" value="ECO:0007669"/>
    <property type="project" value="InterPro"/>
</dbReference>
<accession>A0A8H9J0I5</accession>
<dbReference type="CDD" id="cd13921">
    <property type="entry name" value="Amicyanin"/>
    <property type="match status" value="1"/>
</dbReference>
<reference evidence="8" key="2">
    <citation type="submission" date="2020-09" db="EMBL/GenBank/DDBJ databases">
        <authorList>
            <person name="Sun Q."/>
            <person name="Zhou Y."/>
        </authorList>
    </citation>
    <scope>NUCLEOTIDE SEQUENCE</scope>
    <source>
        <strain evidence="8">CGMCC 4.7679</strain>
    </source>
</reference>
<dbReference type="GO" id="GO:0042597">
    <property type="term" value="C:periplasmic space"/>
    <property type="evidence" value="ECO:0007669"/>
    <property type="project" value="UniProtKB-SubCell"/>
</dbReference>
<dbReference type="InterPro" id="IPR002386">
    <property type="entry name" value="Amicyanin/Pseudoazurin"/>
</dbReference>
<comment type="cofactor">
    <cofactor evidence="5">
        <name>Cu cation</name>
        <dbReference type="ChEBI" id="CHEBI:23378"/>
    </cofactor>
    <text evidence="5">Binds 1 copper ion per subunit.</text>
</comment>
<keyword evidence="5" id="KW-0479">Metal-binding</keyword>
<dbReference type="Gene3D" id="2.60.40.420">
    <property type="entry name" value="Cupredoxins - blue copper proteins"/>
    <property type="match status" value="1"/>
</dbReference>
<evidence type="ECO:0000256" key="2">
    <source>
        <dbReference type="ARBA" id="ARBA00022448"/>
    </source>
</evidence>
<keyword evidence="9" id="KW-1185">Reference proteome</keyword>
<dbReference type="InterPro" id="IPR035668">
    <property type="entry name" value="Amicyanin"/>
</dbReference>
<dbReference type="InterPro" id="IPR008972">
    <property type="entry name" value="Cupredoxin"/>
</dbReference>
<evidence type="ECO:0000313" key="8">
    <source>
        <dbReference type="EMBL" id="GHF66676.1"/>
    </source>
</evidence>
<evidence type="ECO:0000256" key="5">
    <source>
        <dbReference type="PIRSR" id="PIRSR602386-1"/>
    </source>
</evidence>
<protein>
    <submittedName>
        <fullName evidence="8">Copper-binding protein</fullName>
    </submittedName>
</protein>
<dbReference type="AlphaFoldDB" id="A0A8H9J0I5"/>
<keyword evidence="2" id="KW-0813">Transport</keyword>
<dbReference type="PRINTS" id="PR00155">
    <property type="entry name" value="AMICYANIN"/>
</dbReference>
<feature type="compositionally biased region" description="Low complexity" evidence="6">
    <location>
        <begin position="163"/>
        <end position="206"/>
    </location>
</feature>
<name>A0A8H9J0I5_9PSEU</name>
<dbReference type="GO" id="GO:0009055">
    <property type="term" value="F:electron transfer activity"/>
    <property type="evidence" value="ECO:0007669"/>
    <property type="project" value="InterPro"/>
</dbReference>
<feature type="domain" description="EfeO-type cupredoxin-like" evidence="7">
    <location>
        <begin position="62"/>
        <end position="153"/>
    </location>
</feature>
<feature type="binding site" evidence="5">
    <location>
        <position position="141"/>
    </location>
    <ligand>
        <name>Cu cation</name>
        <dbReference type="ChEBI" id="CHEBI:23378"/>
    </ligand>
</feature>
<reference evidence="8" key="1">
    <citation type="journal article" date="2014" name="Int. J. Syst. Evol. Microbiol.">
        <title>Complete genome sequence of Corynebacterium casei LMG S-19264T (=DSM 44701T), isolated from a smear-ripened cheese.</title>
        <authorList>
            <consortium name="US DOE Joint Genome Institute (JGI-PGF)"/>
            <person name="Walter F."/>
            <person name="Albersmeier A."/>
            <person name="Kalinowski J."/>
            <person name="Ruckert C."/>
        </authorList>
    </citation>
    <scope>NUCLEOTIDE SEQUENCE</scope>
    <source>
        <strain evidence="8">CGMCC 4.7679</strain>
    </source>
</reference>
<gene>
    <name evidence="8" type="ORF">GCM10017566_45600</name>
</gene>
<feature type="binding site" evidence="5">
    <location>
        <position position="144"/>
    </location>
    <ligand>
        <name>Cu cation</name>
        <dbReference type="ChEBI" id="CHEBI:23378"/>
    </ligand>
</feature>
<dbReference type="InterPro" id="IPR028096">
    <property type="entry name" value="EfeO_Cupredoxin"/>
</dbReference>
<evidence type="ECO:0000256" key="6">
    <source>
        <dbReference type="SAM" id="MobiDB-lite"/>
    </source>
</evidence>
<dbReference type="EMBL" id="BNAV01000006">
    <property type="protein sequence ID" value="GHF66676.1"/>
    <property type="molecule type" value="Genomic_DNA"/>
</dbReference>
<dbReference type="RefSeq" id="WP_229881028.1">
    <property type="nucleotide sequence ID" value="NZ_BNAV01000006.1"/>
</dbReference>
<comment type="subcellular location">
    <subcellularLocation>
        <location evidence="1">Periplasm</location>
    </subcellularLocation>
</comment>
<keyword evidence="3" id="KW-0574">Periplasm</keyword>
<evidence type="ECO:0000256" key="4">
    <source>
        <dbReference type="ARBA" id="ARBA00022982"/>
    </source>
</evidence>
<comment type="caution">
    <text evidence="8">The sequence shown here is derived from an EMBL/GenBank/DDBJ whole genome shotgun (WGS) entry which is preliminary data.</text>
</comment>
<dbReference type="PANTHER" id="PTHR36507">
    <property type="entry name" value="BLL1555 PROTEIN"/>
    <property type="match status" value="1"/>
</dbReference>
<keyword evidence="5" id="KW-0186">Copper</keyword>
<dbReference type="Pfam" id="PF13473">
    <property type="entry name" value="Cupredoxin_1"/>
    <property type="match status" value="1"/>
</dbReference>